<comment type="caution">
    <text evidence="1">The sequence shown here is derived from an EMBL/GenBank/DDBJ whole genome shotgun (WGS) entry which is preliminary data.</text>
</comment>
<sequence>MSSTYTDMMDRLDLKVHSPDTNLRARLSRRTDLDISFVPRTYESYSDWALSQQLAAVAKLLWVGRRRASLMARKEALGESAADRFEEPRYPEEREFFDKRARIQATGTSANEWVTMTTVGWTHWRVDLAPRTVRTLSEQQFCAEVVSVFSPLLADYRAQLAILLDELHRRTRPEYFDRPPPR</sequence>
<organism evidence="1 2">
    <name type="scientific">Stackebrandtia endophytica</name>
    <dbReference type="NCBI Taxonomy" id="1496996"/>
    <lineage>
        <taxon>Bacteria</taxon>
        <taxon>Bacillati</taxon>
        <taxon>Actinomycetota</taxon>
        <taxon>Actinomycetes</taxon>
        <taxon>Glycomycetales</taxon>
        <taxon>Glycomycetaceae</taxon>
        <taxon>Stackebrandtia</taxon>
    </lineage>
</organism>
<evidence type="ECO:0000313" key="1">
    <source>
        <dbReference type="EMBL" id="TQL77513.1"/>
    </source>
</evidence>
<name>A0A543AY70_9ACTN</name>
<protein>
    <submittedName>
        <fullName evidence="1">Uncharacterized protein</fullName>
    </submittedName>
</protein>
<dbReference type="AlphaFoldDB" id="A0A543AY70"/>
<accession>A0A543AY70</accession>
<proteinExistence type="predicted"/>
<dbReference type="EMBL" id="VFOW01000001">
    <property type="protein sequence ID" value="TQL77513.1"/>
    <property type="molecule type" value="Genomic_DNA"/>
</dbReference>
<reference evidence="1 2" key="1">
    <citation type="submission" date="2019-06" db="EMBL/GenBank/DDBJ databases">
        <title>Sequencing the genomes of 1000 actinobacteria strains.</title>
        <authorList>
            <person name="Klenk H.-P."/>
        </authorList>
    </citation>
    <scope>NUCLEOTIDE SEQUENCE [LARGE SCALE GENOMIC DNA]</scope>
    <source>
        <strain evidence="1 2">DSM 45928</strain>
    </source>
</reference>
<evidence type="ECO:0000313" key="2">
    <source>
        <dbReference type="Proteomes" id="UP000317043"/>
    </source>
</evidence>
<gene>
    <name evidence="1" type="ORF">FB566_3072</name>
</gene>
<dbReference type="InParanoid" id="A0A543AY70"/>
<dbReference type="RefSeq" id="WP_142040517.1">
    <property type="nucleotide sequence ID" value="NZ_JBHTGS010000001.1"/>
</dbReference>
<keyword evidence="2" id="KW-1185">Reference proteome</keyword>
<dbReference type="Proteomes" id="UP000317043">
    <property type="component" value="Unassembled WGS sequence"/>
</dbReference>